<dbReference type="GO" id="GO:0071014">
    <property type="term" value="C:post-mRNA release spliceosomal complex"/>
    <property type="evidence" value="ECO:0007669"/>
    <property type="project" value="TreeGrafter"/>
</dbReference>
<dbReference type="OrthoDB" id="444325at2759"/>
<dbReference type="EMBL" id="KV453843">
    <property type="protein sequence ID" value="ODV89754.1"/>
    <property type="molecule type" value="Genomic_DNA"/>
</dbReference>
<gene>
    <name evidence="2" type="ORF">CANCADRAFT_143296</name>
</gene>
<dbReference type="AlphaFoldDB" id="A0A1E4TDC3"/>
<dbReference type="Proteomes" id="UP000095023">
    <property type="component" value="Unassembled WGS sequence"/>
</dbReference>
<dbReference type="PANTHER" id="PTHR12072:SF4">
    <property type="entry name" value="CWF19-LIKE PROTEIN 1"/>
    <property type="match status" value="1"/>
</dbReference>
<name>A0A1E4TDC3_9ASCO</name>
<sequence length="407" mass="46395">MKILVLGDPRGTNISPIIEELNTKYGPFNCCLVLGTIGGILEFPVPVYTEGRHSIGDLSIGFGTTNVDIMVTSKWPKNIEFNSAVPLNTSLDCYDIDLTSYGCLYHFATGPFFEREPFINPLGRPTRFISLSPIDSGDRYYYAFETDGPQRNDWPQHPWLFLKESTHGKRLIDGQRDEPVSKRQQRPQRTCFLCLSNPDLEKYLIIHIGNSSYITLSKGPLTVAKPEWNLPVSGHLLIIPISHDSVRNLLKNVPETQEIRYNVQQIASYYRSVSFHAVCAQLSHNTISHPFVHILPVHSSIISASGIIQYFEKTARDAGFNPVSKANFPDHFNCFTLQVYDCESDHIHELFFAINRKWIDFQFFRVNMANILNIQERISWAKCADQAIETADVQNFRKLVLPKINLQ</sequence>
<evidence type="ECO:0000313" key="3">
    <source>
        <dbReference type="Proteomes" id="UP000095023"/>
    </source>
</evidence>
<keyword evidence="3" id="KW-1185">Reference proteome</keyword>
<dbReference type="InterPro" id="IPR006768">
    <property type="entry name" value="Cwf19-like_C_dom-1"/>
</dbReference>
<protein>
    <recommendedName>
        <fullName evidence="1">Cwf19-like C-terminal domain-containing protein</fullName>
    </recommendedName>
</protein>
<dbReference type="Pfam" id="PF04677">
    <property type="entry name" value="CwfJ_C_1"/>
    <property type="match status" value="1"/>
</dbReference>
<evidence type="ECO:0000259" key="1">
    <source>
        <dbReference type="Pfam" id="PF04677"/>
    </source>
</evidence>
<organism evidence="2 3">
    <name type="scientific">Tortispora caseinolytica NRRL Y-17796</name>
    <dbReference type="NCBI Taxonomy" id="767744"/>
    <lineage>
        <taxon>Eukaryota</taxon>
        <taxon>Fungi</taxon>
        <taxon>Dikarya</taxon>
        <taxon>Ascomycota</taxon>
        <taxon>Saccharomycotina</taxon>
        <taxon>Trigonopsidomycetes</taxon>
        <taxon>Trigonopsidales</taxon>
        <taxon>Trigonopsidaceae</taxon>
        <taxon>Tortispora</taxon>
    </lineage>
</organism>
<reference evidence="3" key="1">
    <citation type="submission" date="2016-02" db="EMBL/GenBank/DDBJ databases">
        <title>Comparative genomics of biotechnologically important yeasts.</title>
        <authorList>
            <consortium name="DOE Joint Genome Institute"/>
            <person name="Riley R."/>
            <person name="Haridas S."/>
            <person name="Wolfe K.H."/>
            <person name="Lopes M.R."/>
            <person name="Hittinger C.T."/>
            <person name="Goker M."/>
            <person name="Salamov A."/>
            <person name="Wisecaver J."/>
            <person name="Long T.M."/>
            <person name="Aerts A.L."/>
            <person name="Barry K."/>
            <person name="Choi C."/>
            <person name="Clum A."/>
            <person name="Coughlan A.Y."/>
            <person name="Deshpande S."/>
            <person name="Douglass A.P."/>
            <person name="Hanson S.J."/>
            <person name="Klenk H.-P."/>
            <person name="Labutti K."/>
            <person name="Lapidus A."/>
            <person name="Lindquist E."/>
            <person name="Lipzen A."/>
            <person name="Meier-Kolthoff J.P."/>
            <person name="Ohm R.A."/>
            <person name="Otillar R.P."/>
            <person name="Pangilinan J."/>
            <person name="Peng Y."/>
            <person name="Rokas A."/>
            <person name="Rosa C.A."/>
            <person name="Scheuner C."/>
            <person name="Sibirny A.A."/>
            <person name="Slot J.C."/>
            <person name="Stielow J.B."/>
            <person name="Sun H."/>
            <person name="Kurtzman C.P."/>
            <person name="Blackwell M."/>
            <person name="Jeffries T.W."/>
            <person name="Grigoriev I.V."/>
        </authorList>
    </citation>
    <scope>NUCLEOTIDE SEQUENCE [LARGE SCALE GENOMIC DNA]</scope>
    <source>
        <strain evidence="3">NRRL Y-17796</strain>
    </source>
</reference>
<feature type="domain" description="Cwf19-like C-terminal" evidence="1">
    <location>
        <begin position="182"/>
        <end position="305"/>
    </location>
</feature>
<proteinExistence type="predicted"/>
<dbReference type="PANTHER" id="PTHR12072">
    <property type="entry name" value="CWF19, CELL CYCLE CONTROL PROTEIN"/>
    <property type="match status" value="1"/>
</dbReference>
<accession>A0A1E4TDC3</accession>
<evidence type="ECO:0000313" key="2">
    <source>
        <dbReference type="EMBL" id="ODV89754.1"/>
    </source>
</evidence>
<dbReference type="GO" id="GO:0000398">
    <property type="term" value="P:mRNA splicing, via spliceosome"/>
    <property type="evidence" value="ECO:0007669"/>
    <property type="project" value="TreeGrafter"/>
</dbReference>
<dbReference type="GO" id="GO:0061632">
    <property type="term" value="F:RNA lariat debranching enzyme activator activity"/>
    <property type="evidence" value="ECO:0007669"/>
    <property type="project" value="TreeGrafter"/>
</dbReference>
<dbReference type="InterPro" id="IPR040194">
    <property type="entry name" value="Cwf19-like"/>
</dbReference>